<feature type="signal peptide" evidence="1">
    <location>
        <begin position="1"/>
        <end position="21"/>
    </location>
</feature>
<organism evidence="2 3">
    <name type="scientific">Holothuria leucospilota</name>
    <name type="common">Black long sea cucumber</name>
    <name type="synonym">Mertensiothuria leucospilota</name>
    <dbReference type="NCBI Taxonomy" id="206669"/>
    <lineage>
        <taxon>Eukaryota</taxon>
        <taxon>Metazoa</taxon>
        <taxon>Echinodermata</taxon>
        <taxon>Eleutherozoa</taxon>
        <taxon>Echinozoa</taxon>
        <taxon>Holothuroidea</taxon>
        <taxon>Aspidochirotacea</taxon>
        <taxon>Aspidochirotida</taxon>
        <taxon>Holothuriidae</taxon>
        <taxon>Holothuria</taxon>
    </lineage>
</organism>
<evidence type="ECO:0000313" key="3">
    <source>
        <dbReference type="Proteomes" id="UP001152320"/>
    </source>
</evidence>
<dbReference type="AlphaFoldDB" id="A0A9Q1H7P2"/>
<evidence type="ECO:0000256" key="1">
    <source>
        <dbReference type="SAM" id="SignalP"/>
    </source>
</evidence>
<evidence type="ECO:0000313" key="2">
    <source>
        <dbReference type="EMBL" id="KAJ8035446.1"/>
    </source>
</evidence>
<evidence type="ECO:0008006" key="4">
    <source>
        <dbReference type="Google" id="ProtNLM"/>
    </source>
</evidence>
<protein>
    <recommendedName>
        <fullName evidence="4">EGF-like domain-containing protein</fullName>
    </recommendedName>
</protein>
<gene>
    <name evidence="2" type="ORF">HOLleu_22674</name>
</gene>
<sequence>MFDQRLSASVFLFIVVLTIQATLQPDGGSAVPATVMEGSSVEFRIYNSIAFHPQFLVLNPGVLKRKGGEDLYVYAIGSRSFADNDEEIVLLKDGNVLTEGRTLTLRRLFDTAATDQGKFWKIQRFLKRNDQRFGEYELTTLFQEEFGLEKVTAFVNPLSEHLNTNGVQTITVYRKISDPTLLEAPLNFGVRRTPLSGSIRWFKDRRRVNTGPRYTIRKAEDAGLYTLHRYTRRKRCWYGHILVHLARALTDSPFAIGESRDFECGDLPGGNKKCKGYKFCLGGNYGCSCGCGWEGPECNKRKSL</sequence>
<feature type="chain" id="PRO_5040112704" description="EGF-like domain-containing protein" evidence="1">
    <location>
        <begin position="22"/>
        <end position="304"/>
    </location>
</feature>
<proteinExistence type="predicted"/>
<comment type="caution">
    <text evidence="2">The sequence shown here is derived from an EMBL/GenBank/DDBJ whole genome shotgun (WGS) entry which is preliminary data.</text>
</comment>
<name>A0A9Q1H7P2_HOLLE</name>
<keyword evidence="3" id="KW-1185">Reference proteome</keyword>
<reference evidence="2" key="1">
    <citation type="submission" date="2021-10" db="EMBL/GenBank/DDBJ databases">
        <title>Tropical sea cucumber genome reveals ecological adaptation and Cuvierian tubules defense mechanism.</title>
        <authorList>
            <person name="Chen T."/>
        </authorList>
    </citation>
    <scope>NUCLEOTIDE SEQUENCE</scope>
    <source>
        <strain evidence="2">Nanhai2018</strain>
        <tissue evidence="2">Muscle</tissue>
    </source>
</reference>
<accession>A0A9Q1H7P2</accession>
<dbReference type="EMBL" id="JAIZAY010000010">
    <property type="protein sequence ID" value="KAJ8035446.1"/>
    <property type="molecule type" value="Genomic_DNA"/>
</dbReference>
<keyword evidence="1" id="KW-0732">Signal</keyword>
<dbReference type="Proteomes" id="UP001152320">
    <property type="component" value="Chromosome 10"/>
</dbReference>